<evidence type="ECO:0000256" key="1">
    <source>
        <dbReference type="ARBA" id="ARBA00004496"/>
    </source>
</evidence>
<evidence type="ECO:0000259" key="8">
    <source>
        <dbReference type="PROSITE" id="PS50897"/>
    </source>
</evidence>
<dbReference type="AlphaFoldDB" id="A0A6P8XIJ7"/>
<protein>
    <submittedName>
        <fullName evidence="11">E3 ubiquitin-protein ligase RMND5A</fullName>
    </submittedName>
</protein>
<dbReference type="Proteomes" id="UP000515160">
    <property type="component" value="Chromosome 3"/>
</dbReference>
<dbReference type="PROSITE" id="PS50897">
    <property type="entry name" value="CTLH"/>
    <property type="match status" value="1"/>
</dbReference>
<comment type="subcellular location">
    <subcellularLocation>
        <location evidence="1">Cytoplasm</location>
    </subcellularLocation>
</comment>
<feature type="zinc finger region" description="RING-Gid-type" evidence="6">
    <location>
        <begin position="413"/>
        <end position="454"/>
    </location>
</feature>
<reference evidence="11" key="1">
    <citation type="submission" date="2025-08" db="UniProtKB">
        <authorList>
            <consortium name="RefSeq"/>
        </authorList>
    </citation>
    <scope>IDENTIFICATION</scope>
    <source>
        <strain evidence="11">15112-1751.03</strain>
        <tissue evidence="11">Whole Adult</tissue>
    </source>
</reference>
<dbReference type="InterPro" id="IPR045098">
    <property type="entry name" value="Fyv10_fam"/>
</dbReference>
<dbReference type="Pfam" id="PF10607">
    <property type="entry name" value="CTLH"/>
    <property type="match status" value="1"/>
</dbReference>
<evidence type="ECO:0000256" key="7">
    <source>
        <dbReference type="SAM" id="MobiDB-lite"/>
    </source>
</evidence>
<dbReference type="GO" id="GO:0005634">
    <property type="term" value="C:nucleus"/>
    <property type="evidence" value="ECO:0007669"/>
    <property type="project" value="TreeGrafter"/>
</dbReference>
<accession>A0A6P8XIJ7</accession>
<dbReference type="OrthoDB" id="1933281at2759"/>
<keyword evidence="10" id="KW-1185">Reference proteome</keyword>
<evidence type="ECO:0000256" key="5">
    <source>
        <dbReference type="ARBA" id="ARBA00022833"/>
    </source>
</evidence>
<dbReference type="GO" id="GO:0005737">
    <property type="term" value="C:cytoplasm"/>
    <property type="evidence" value="ECO:0007669"/>
    <property type="project" value="UniProtKB-SubCell"/>
</dbReference>
<dbReference type="PANTHER" id="PTHR12170:SF3">
    <property type="entry name" value="GH10162P"/>
    <property type="match status" value="1"/>
</dbReference>
<evidence type="ECO:0000256" key="2">
    <source>
        <dbReference type="ARBA" id="ARBA00022490"/>
    </source>
</evidence>
<proteinExistence type="predicted"/>
<dbReference type="CTD" id="37382"/>
<dbReference type="SUPFAM" id="SSF57850">
    <property type="entry name" value="RING/U-box"/>
    <property type="match status" value="1"/>
</dbReference>
<feature type="domain" description="RING-Gid-type" evidence="9">
    <location>
        <begin position="413"/>
        <end position="454"/>
    </location>
</feature>
<dbReference type="InterPro" id="IPR044063">
    <property type="entry name" value="ZF_RING_GID"/>
</dbReference>
<feature type="domain" description="CTLH" evidence="8">
    <location>
        <begin position="229"/>
        <end position="286"/>
    </location>
</feature>
<dbReference type="PANTHER" id="PTHR12170">
    <property type="entry name" value="MACROPHAGE ERYTHROBLAST ATTACHER-RELATED"/>
    <property type="match status" value="1"/>
</dbReference>
<sequence>MRAVDWRRSKFSKFTVDPQTESGIIMDNEACASVEKELDRVVTKLEQLHENSAAEIGDIASLMSELVNVLGNAEQMVVTTLNTGTQINATDNVSGSGNSSSDDPMGDGINMQVETEPSAPQRLTDRQMEIIREAISKCNERVQKLSTEHRELHGSVSKIGKAIDRNYSSDFSSTMRVDALQDEDNLMLLNKAIAKHYCRQGMDEVARTLIKECKMSEDHAQDVFDSEREFAEIYNIWNQIQKRELGDALDWAVRHSSQLLERHSLIEFRLHRMRFMQLVSNGLKSQNEAILYARTNFQKFAVRYENEIANLMASFIYLPGGLENTPYRIFLSQDMWTELSFTFLKDACQLLGISKNSALSVVVNAGCTALPALLNIKQVMQSRQVLGMWNGCDELPIEIDLQPEFRFHSLFACPILRQQTTEDNPPKKLTCGHVISNDALHKLSNGHILKCPYCPVEQNAEEAVRIYF</sequence>
<dbReference type="PROSITE" id="PS51867">
    <property type="entry name" value="ZF_RING_GID"/>
    <property type="match status" value="1"/>
</dbReference>
<dbReference type="GO" id="GO:0043161">
    <property type="term" value="P:proteasome-mediated ubiquitin-dependent protein catabolic process"/>
    <property type="evidence" value="ECO:0007669"/>
    <property type="project" value="InterPro"/>
</dbReference>
<keyword evidence="4 6" id="KW-0863">Zinc-finger</keyword>
<dbReference type="InterPro" id="IPR024964">
    <property type="entry name" value="CTLH/CRA"/>
</dbReference>
<keyword evidence="5" id="KW-0862">Zinc</keyword>
<evidence type="ECO:0000313" key="11">
    <source>
        <dbReference type="RefSeq" id="XP_034111265.1"/>
    </source>
</evidence>
<dbReference type="GO" id="GO:0034657">
    <property type="term" value="C:GID complex"/>
    <property type="evidence" value="ECO:0007669"/>
    <property type="project" value="TreeGrafter"/>
</dbReference>
<dbReference type="GeneID" id="117572518"/>
<dbReference type="InterPro" id="IPR013144">
    <property type="entry name" value="CRA_dom"/>
</dbReference>
<keyword evidence="2" id="KW-0963">Cytoplasm</keyword>
<evidence type="ECO:0000256" key="4">
    <source>
        <dbReference type="ARBA" id="ARBA00022771"/>
    </source>
</evidence>
<evidence type="ECO:0000256" key="6">
    <source>
        <dbReference type="PROSITE-ProRule" id="PRU01215"/>
    </source>
</evidence>
<dbReference type="RefSeq" id="XP_034111265.1">
    <property type="nucleotide sequence ID" value="XM_034255374.2"/>
</dbReference>
<organism evidence="10 11">
    <name type="scientific">Drosophila albomicans</name>
    <name type="common">Fruit fly</name>
    <dbReference type="NCBI Taxonomy" id="7291"/>
    <lineage>
        <taxon>Eukaryota</taxon>
        <taxon>Metazoa</taxon>
        <taxon>Ecdysozoa</taxon>
        <taxon>Arthropoda</taxon>
        <taxon>Hexapoda</taxon>
        <taxon>Insecta</taxon>
        <taxon>Pterygota</taxon>
        <taxon>Neoptera</taxon>
        <taxon>Endopterygota</taxon>
        <taxon>Diptera</taxon>
        <taxon>Brachycera</taxon>
        <taxon>Muscomorpha</taxon>
        <taxon>Ephydroidea</taxon>
        <taxon>Drosophilidae</taxon>
        <taxon>Drosophila</taxon>
    </lineage>
</organism>
<dbReference type="SMART" id="SM00668">
    <property type="entry name" value="CTLH"/>
    <property type="match status" value="1"/>
</dbReference>
<dbReference type="GO" id="GO:0061630">
    <property type="term" value="F:ubiquitin protein ligase activity"/>
    <property type="evidence" value="ECO:0007669"/>
    <property type="project" value="InterPro"/>
</dbReference>
<evidence type="ECO:0000256" key="3">
    <source>
        <dbReference type="ARBA" id="ARBA00022723"/>
    </source>
</evidence>
<feature type="region of interest" description="Disordered" evidence="7">
    <location>
        <begin position="87"/>
        <end position="121"/>
    </location>
</feature>
<gene>
    <name evidence="11" type="primary">LOC117572518</name>
</gene>
<dbReference type="FunFam" id="3.30.40.10:FF:000143">
    <property type="entry name" value="Regulator of gluconeogenesis Rmd5"/>
    <property type="match status" value="1"/>
</dbReference>
<name>A0A6P8XIJ7_DROAB</name>
<dbReference type="InterPro" id="IPR006594">
    <property type="entry name" value="LisH"/>
</dbReference>
<feature type="compositionally biased region" description="Low complexity" evidence="7">
    <location>
        <begin position="91"/>
        <end position="108"/>
    </location>
</feature>
<keyword evidence="3" id="KW-0479">Metal-binding</keyword>
<dbReference type="GO" id="GO:0008270">
    <property type="term" value="F:zinc ion binding"/>
    <property type="evidence" value="ECO:0007669"/>
    <property type="project" value="UniProtKB-KW"/>
</dbReference>
<dbReference type="SMART" id="SM00757">
    <property type="entry name" value="CRA"/>
    <property type="match status" value="1"/>
</dbReference>
<dbReference type="PROSITE" id="PS50896">
    <property type="entry name" value="LISH"/>
    <property type="match status" value="1"/>
</dbReference>
<dbReference type="InterPro" id="IPR006595">
    <property type="entry name" value="CTLH_C"/>
</dbReference>
<evidence type="ECO:0000259" key="9">
    <source>
        <dbReference type="PROSITE" id="PS51867"/>
    </source>
</evidence>
<evidence type="ECO:0000313" key="10">
    <source>
        <dbReference type="Proteomes" id="UP000515160"/>
    </source>
</evidence>